<dbReference type="PROSITE" id="PS51257">
    <property type="entry name" value="PROKAR_LIPOPROTEIN"/>
    <property type="match status" value="1"/>
</dbReference>
<gene>
    <name evidence="1" type="ORF">IO89_05070</name>
</gene>
<reference evidence="1 2" key="1">
    <citation type="submission" date="2014-07" db="EMBL/GenBank/DDBJ databases">
        <title>Epilithonimonas lactis LMG 22401 Genome.</title>
        <authorList>
            <person name="Pipes S.E."/>
            <person name="Stropko S.J."/>
        </authorList>
    </citation>
    <scope>NUCLEOTIDE SEQUENCE [LARGE SCALE GENOMIC DNA]</scope>
    <source>
        <strain evidence="1 2">LMG 24401</strain>
    </source>
</reference>
<evidence type="ECO:0008006" key="3">
    <source>
        <dbReference type="Google" id="ProtNLM"/>
    </source>
</evidence>
<dbReference type="eggNOG" id="ENOG50331DF">
    <property type="taxonomic scope" value="Bacteria"/>
</dbReference>
<name>A0A085BN86_9FLAO</name>
<evidence type="ECO:0000313" key="2">
    <source>
        <dbReference type="Proteomes" id="UP000028623"/>
    </source>
</evidence>
<dbReference type="AlphaFoldDB" id="A0A085BN86"/>
<dbReference type="STRING" id="421072.SAMN04488097_1990"/>
<dbReference type="RefSeq" id="WP_034974047.1">
    <property type="nucleotide sequence ID" value="NZ_FOFI01000002.1"/>
</dbReference>
<protein>
    <recommendedName>
        <fullName evidence="3">Lipoprotein</fullName>
    </recommendedName>
</protein>
<evidence type="ECO:0000313" key="1">
    <source>
        <dbReference type="EMBL" id="KFC23931.1"/>
    </source>
</evidence>
<sequence length="165" mass="18473">MKLKISILLSAIILLFSCQRDQEETQSIDQVLKLYIKNSTNPDLLNPKIKGSYTSASLLDLLGPKDSLVITGYSLLKDSDTITYLDYPAGAIRLKIDSLSNDNEQIYYSLFALKLTKSATSSDKDLIKIEYKSTPSAFQISKLWYNGELKFTKIPGQPNIVTIVK</sequence>
<dbReference type="Proteomes" id="UP000028623">
    <property type="component" value="Unassembled WGS sequence"/>
</dbReference>
<dbReference type="OrthoDB" id="1271311at2"/>
<dbReference type="EMBL" id="JPLY01000001">
    <property type="protein sequence ID" value="KFC23931.1"/>
    <property type="molecule type" value="Genomic_DNA"/>
</dbReference>
<proteinExistence type="predicted"/>
<accession>A0A085BN86</accession>
<organism evidence="1 2">
    <name type="scientific">Epilithonimonas lactis</name>
    <dbReference type="NCBI Taxonomy" id="421072"/>
    <lineage>
        <taxon>Bacteria</taxon>
        <taxon>Pseudomonadati</taxon>
        <taxon>Bacteroidota</taxon>
        <taxon>Flavobacteriia</taxon>
        <taxon>Flavobacteriales</taxon>
        <taxon>Weeksellaceae</taxon>
        <taxon>Chryseobacterium group</taxon>
        <taxon>Epilithonimonas</taxon>
    </lineage>
</organism>
<comment type="caution">
    <text evidence="1">The sequence shown here is derived from an EMBL/GenBank/DDBJ whole genome shotgun (WGS) entry which is preliminary data.</text>
</comment>
<keyword evidence="2" id="KW-1185">Reference proteome</keyword>